<dbReference type="InterPro" id="IPR050515">
    <property type="entry name" value="Beta-lactam/transpept"/>
</dbReference>
<evidence type="ECO:0000256" key="6">
    <source>
        <dbReference type="ARBA" id="ARBA00022475"/>
    </source>
</evidence>
<evidence type="ECO:0000256" key="9">
    <source>
        <dbReference type="ARBA" id="ARBA00022984"/>
    </source>
</evidence>
<dbReference type="Proteomes" id="UP001552502">
    <property type="component" value="Unassembled WGS sequence"/>
</dbReference>
<dbReference type="SUPFAM" id="SSF56601">
    <property type="entry name" value="beta-lactamase/transpeptidase-like"/>
    <property type="match status" value="1"/>
</dbReference>
<evidence type="ECO:0000256" key="16">
    <source>
        <dbReference type="SAM" id="Phobius"/>
    </source>
</evidence>
<keyword evidence="7 16" id="KW-0812">Transmembrane</keyword>
<dbReference type="EMBL" id="JBEGIE010000088">
    <property type="protein sequence ID" value="MEV4914558.1"/>
    <property type="molecule type" value="Genomic_DNA"/>
</dbReference>
<dbReference type="Pfam" id="PF03717">
    <property type="entry name" value="PBP_dimer"/>
    <property type="match status" value="1"/>
</dbReference>
<dbReference type="EC" id="3.4.16.4" evidence="5"/>
<evidence type="ECO:0000256" key="15">
    <source>
        <dbReference type="SAM" id="MobiDB-lite"/>
    </source>
</evidence>
<keyword evidence="14" id="KW-0175">Coiled coil</keyword>
<evidence type="ECO:0000256" key="4">
    <source>
        <dbReference type="ARBA" id="ARBA00007171"/>
    </source>
</evidence>
<evidence type="ECO:0000256" key="10">
    <source>
        <dbReference type="ARBA" id="ARBA00022989"/>
    </source>
</evidence>
<protein>
    <recommendedName>
        <fullName evidence="5">serine-type D-Ala-D-Ala carboxypeptidase</fullName>
        <ecNumber evidence="5">3.4.16.4</ecNumber>
    </recommendedName>
</protein>
<evidence type="ECO:0000256" key="7">
    <source>
        <dbReference type="ARBA" id="ARBA00022692"/>
    </source>
</evidence>
<reference evidence="19 20" key="1">
    <citation type="journal article" date="2023" name="Proc. Natl. Acad. Sci. U.S.A.">
        <title>Bacterial tolerance to host-exuded specialized metabolites structures the maize root microbiome.</title>
        <authorList>
            <person name="Thoenen L."/>
            <person name="Giroud C."/>
            <person name="Kreuzer M."/>
            <person name="Waelchli J."/>
            <person name="Gfeller V."/>
            <person name="Deslandes-Herold G."/>
            <person name="Mateo P."/>
            <person name="Robert C.A.M."/>
            <person name="Ahrens C.H."/>
            <person name="Rubio-Somoza I."/>
            <person name="Bruggmann R."/>
            <person name="Erb M."/>
            <person name="Schlaeppi K."/>
        </authorList>
    </citation>
    <scope>NUCLEOTIDE SEQUENCE [LARGE SCALE GENOMIC DNA]</scope>
    <source>
        <strain evidence="19 20">LBA1-1-1.1</strain>
    </source>
</reference>
<dbReference type="Pfam" id="PF00905">
    <property type="entry name" value="Transpeptidase"/>
    <property type="match status" value="1"/>
</dbReference>
<keyword evidence="12" id="KW-0961">Cell wall biogenesis/degradation</keyword>
<keyword evidence="9" id="KW-0573">Peptidoglycan synthesis</keyword>
<comment type="catalytic activity">
    <reaction evidence="13">
        <text>Preferential cleavage: (Ac)2-L-Lys-D-Ala-|-D-Ala. Also transpeptidation of peptidyl-alanyl moieties that are N-acyl substituents of D-alanine.</text>
        <dbReference type="EC" id="3.4.16.4"/>
    </reaction>
</comment>
<keyword evidence="11 16" id="KW-0472">Membrane</keyword>
<accession>A0ABV3IJP4</accession>
<feature type="domain" description="Penicillin-binding protein transpeptidase" evidence="17">
    <location>
        <begin position="363"/>
        <end position="698"/>
    </location>
</feature>
<evidence type="ECO:0000256" key="2">
    <source>
        <dbReference type="ARBA" id="ARBA00004236"/>
    </source>
</evidence>
<evidence type="ECO:0000256" key="1">
    <source>
        <dbReference type="ARBA" id="ARBA00004167"/>
    </source>
</evidence>
<keyword evidence="10 16" id="KW-1133">Transmembrane helix</keyword>
<sequence length="724" mass="82345">MKRGSKMRQKKEKQKQSKKKKTHIPFRLNVLFFIVFLLFSTIIIQLGKVQIIDGETYRNEVNKKEDVTVSTPVPRGKMFDREGKVIVNNKPLRTVTYTKMKGVDSKEVLIVARNLAKLIEMPQEDMDKLTETDKKDFWMQLNEKRAATKVTKEDESKFRKQEIEGKELDKKVEELRRERITQEELNELSKEDIEVLAIKSKMNAGYKMTPQIVKKDVSQNEYAVVSERLSILPGVDTTVDWEREYPNDKILRSVLGSVSSENEGLPREQLDYYLVRDYNRNDRIGKSYIEKQYEDVLHGTKEQSKNITDRAGNIIRTEKVTQGKSGNNLMLTVDMDLQKKVEESLERNLRAFHSSEPMMDRAFVVMMNPKNGQILSLAGKKIVNKDGGMQIEDYALGTMISSYELGSTVKGATVLAGYQTEAIKPYTHFFDAPMYFKGSSKPKKSWKDFGDIDDLRALQVSSNVYMFNTALKIAGIDYVPNNPLDIKREAFNKMRYYFRQFGLGVPTGIDLPNESIGQMGRTDNIPGFLLDYAIGQYDTYTPLQLAQYISTIANGGYRMKPQIVQEIREQPNRPEEVGKVMQSMEPVVLNRVDMDLSYINHVKEGFRRVFQEVDGTGAGTFKGLPYKPAGKTGTAETVYGGESDIGRDENNYRKKCYNLTLAGYAPYDADPEVAFSVVVPWVNNDKSGINSTIGKEILDAYFDLKAQRSGVSLVPVAQQPSTAQ</sequence>
<comment type="subcellular location">
    <subcellularLocation>
        <location evidence="2">Cell membrane</location>
    </subcellularLocation>
    <subcellularLocation>
        <location evidence="1">Membrane</location>
        <topology evidence="1">Single-pass membrane protein</topology>
    </subcellularLocation>
</comment>
<evidence type="ECO:0000313" key="19">
    <source>
        <dbReference type="EMBL" id="MEV4914558.1"/>
    </source>
</evidence>
<gene>
    <name evidence="19" type="ORF">MRBLBA1_005569</name>
</gene>
<evidence type="ECO:0000313" key="20">
    <source>
        <dbReference type="Proteomes" id="UP001552502"/>
    </source>
</evidence>
<comment type="caution">
    <text evidence="19">The sequence shown here is derived from an EMBL/GenBank/DDBJ whole genome shotgun (WGS) entry which is preliminary data.</text>
</comment>
<dbReference type="Gene3D" id="3.40.710.10">
    <property type="entry name" value="DD-peptidase/beta-lactamase superfamily"/>
    <property type="match status" value="1"/>
</dbReference>
<feature type="transmembrane region" description="Helical" evidence="16">
    <location>
        <begin position="28"/>
        <end position="47"/>
    </location>
</feature>
<keyword evidence="6" id="KW-1003">Cell membrane</keyword>
<name>A0ABV3IJP4_9BACI</name>
<dbReference type="InterPro" id="IPR001460">
    <property type="entry name" value="PCN-bd_Tpept"/>
</dbReference>
<dbReference type="Gene3D" id="1.10.10.1230">
    <property type="entry name" value="Penicillin-binding protein, N-terminal non-catalytic domain, head sub-domain"/>
    <property type="match status" value="1"/>
</dbReference>
<dbReference type="Gene3D" id="3.90.1310.10">
    <property type="entry name" value="Penicillin-binding protein 2a (Domain 2)"/>
    <property type="match status" value="1"/>
</dbReference>
<evidence type="ECO:0000256" key="14">
    <source>
        <dbReference type="SAM" id="Coils"/>
    </source>
</evidence>
<dbReference type="InterPro" id="IPR012338">
    <property type="entry name" value="Beta-lactam/transpept-like"/>
</dbReference>
<evidence type="ECO:0000256" key="12">
    <source>
        <dbReference type="ARBA" id="ARBA00023316"/>
    </source>
</evidence>
<evidence type="ECO:0000259" key="17">
    <source>
        <dbReference type="Pfam" id="PF00905"/>
    </source>
</evidence>
<evidence type="ECO:0000256" key="3">
    <source>
        <dbReference type="ARBA" id="ARBA00004752"/>
    </source>
</evidence>
<feature type="domain" description="Penicillin-binding protein dimerisation" evidence="18">
    <location>
        <begin position="71"/>
        <end position="318"/>
    </location>
</feature>
<keyword evidence="20" id="KW-1185">Reference proteome</keyword>
<keyword evidence="8" id="KW-0133">Cell shape</keyword>
<proteinExistence type="inferred from homology"/>
<evidence type="ECO:0000256" key="13">
    <source>
        <dbReference type="ARBA" id="ARBA00034000"/>
    </source>
</evidence>
<dbReference type="InterPro" id="IPR036138">
    <property type="entry name" value="PBP_dimer_sf"/>
</dbReference>
<dbReference type="PANTHER" id="PTHR30627:SF2">
    <property type="entry name" value="PEPTIDOGLYCAN D,D-TRANSPEPTIDASE MRDA"/>
    <property type="match status" value="1"/>
</dbReference>
<evidence type="ECO:0000259" key="18">
    <source>
        <dbReference type="Pfam" id="PF03717"/>
    </source>
</evidence>
<feature type="region of interest" description="Disordered" evidence="15">
    <location>
        <begin position="1"/>
        <end position="20"/>
    </location>
</feature>
<evidence type="ECO:0000256" key="8">
    <source>
        <dbReference type="ARBA" id="ARBA00022960"/>
    </source>
</evidence>
<comment type="pathway">
    <text evidence="3">Cell wall biogenesis; peptidoglycan biosynthesis.</text>
</comment>
<feature type="coiled-coil region" evidence="14">
    <location>
        <begin position="158"/>
        <end position="192"/>
    </location>
</feature>
<comment type="similarity">
    <text evidence="4">Belongs to the transpeptidase family.</text>
</comment>
<evidence type="ECO:0000256" key="11">
    <source>
        <dbReference type="ARBA" id="ARBA00023136"/>
    </source>
</evidence>
<dbReference type="SUPFAM" id="SSF56519">
    <property type="entry name" value="Penicillin binding protein dimerisation domain"/>
    <property type="match status" value="1"/>
</dbReference>
<dbReference type="InterPro" id="IPR005311">
    <property type="entry name" value="PBP_dimer"/>
</dbReference>
<dbReference type="PANTHER" id="PTHR30627">
    <property type="entry name" value="PEPTIDOGLYCAN D,D-TRANSPEPTIDASE"/>
    <property type="match status" value="1"/>
</dbReference>
<organism evidence="19 20">
    <name type="scientific">Bacillus proteolyticus</name>
    <dbReference type="NCBI Taxonomy" id="2026192"/>
    <lineage>
        <taxon>Bacteria</taxon>
        <taxon>Bacillati</taxon>
        <taxon>Bacillota</taxon>
        <taxon>Bacilli</taxon>
        <taxon>Bacillales</taxon>
        <taxon>Bacillaceae</taxon>
        <taxon>Bacillus</taxon>
        <taxon>Bacillus cereus group</taxon>
    </lineage>
</organism>
<dbReference type="RefSeq" id="WP_180237359.1">
    <property type="nucleotide sequence ID" value="NZ_JBEGIE010000088.1"/>
</dbReference>
<evidence type="ECO:0000256" key="5">
    <source>
        <dbReference type="ARBA" id="ARBA00012448"/>
    </source>
</evidence>